<evidence type="ECO:0000313" key="2">
    <source>
        <dbReference type="Proteomes" id="UP000027195"/>
    </source>
</evidence>
<gene>
    <name evidence="1" type="ORF">BOTBODRAFT_241547</name>
</gene>
<dbReference type="HOGENOM" id="CLU_1959217_0_0_1"/>
<keyword evidence="2" id="KW-1185">Reference proteome</keyword>
<reference evidence="2" key="1">
    <citation type="journal article" date="2014" name="Proc. Natl. Acad. Sci. U.S.A.">
        <title>Extensive sampling of basidiomycete genomes demonstrates inadequacy of the white-rot/brown-rot paradigm for wood decay fungi.</title>
        <authorList>
            <person name="Riley R."/>
            <person name="Salamov A.A."/>
            <person name="Brown D.W."/>
            <person name="Nagy L.G."/>
            <person name="Floudas D."/>
            <person name="Held B.W."/>
            <person name="Levasseur A."/>
            <person name="Lombard V."/>
            <person name="Morin E."/>
            <person name="Otillar R."/>
            <person name="Lindquist E.A."/>
            <person name="Sun H."/>
            <person name="LaButti K.M."/>
            <person name="Schmutz J."/>
            <person name="Jabbour D."/>
            <person name="Luo H."/>
            <person name="Baker S.E."/>
            <person name="Pisabarro A.G."/>
            <person name="Walton J.D."/>
            <person name="Blanchette R.A."/>
            <person name="Henrissat B."/>
            <person name="Martin F."/>
            <person name="Cullen D."/>
            <person name="Hibbett D.S."/>
            <person name="Grigoriev I.V."/>
        </authorList>
    </citation>
    <scope>NUCLEOTIDE SEQUENCE [LARGE SCALE GENOMIC DNA]</scope>
    <source>
        <strain evidence="2">FD-172 SS1</strain>
    </source>
</reference>
<organism evidence="1 2">
    <name type="scientific">Botryobasidium botryosum (strain FD-172 SS1)</name>
    <dbReference type="NCBI Taxonomy" id="930990"/>
    <lineage>
        <taxon>Eukaryota</taxon>
        <taxon>Fungi</taxon>
        <taxon>Dikarya</taxon>
        <taxon>Basidiomycota</taxon>
        <taxon>Agaricomycotina</taxon>
        <taxon>Agaricomycetes</taxon>
        <taxon>Cantharellales</taxon>
        <taxon>Botryobasidiaceae</taxon>
        <taxon>Botryobasidium</taxon>
    </lineage>
</organism>
<dbReference type="EMBL" id="KL198026">
    <property type="protein sequence ID" value="KDQ16822.1"/>
    <property type="molecule type" value="Genomic_DNA"/>
</dbReference>
<dbReference type="InParanoid" id="A0A067MYA0"/>
<dbReference type="AlphaFoldDB" id="A0A067MYA0"/>
<accession>A0A067MYA0</accession>
<name>A0A067MYA0_BOTB1</name>
<evidence type="ECO:0000313" key="1">
    <source>
        <dbReference type="EMBL" id="KDQ16822.1"/>
    </source>
</evidence>
<protein>
    <submittedName>
        <fullName evidence="1">Uncharacterized protein</fullName>
    </submittedName>
</protein>
<dbReference type="Proteomes" id="UP000027195">
    <property type="component" value="Unassembled WGS sequence"/>
</dbReference>
<proteinExistence type="predicted"/>
<sequence>MSHKRVAEERLLALPSVSRSLCSLQYATDMAGVAIHPHMVPKRAAQSEEKVRARLTSIALLLRHAYPAHFISLPLSISSETLCAPNNIPRNRLSIARTTPRPLYVSSPHLCPPPLFSQLSLDHTVPFL</sequence>